<keyword evidence="6" id="KW-0851">Voltage-gated channel</keyword>
<evidence type="ECO:0000256" key="2">
    <source>
        <dbReference type="ARBA" id="ARBA00022448"/>
    </source>
</evidence>
<evidence type="ECO:0000256" key="12">
    <source>
        <dbReference type="SAM" id="Coils"/>
    </source>
</evidence>
<dbReference type="Pfam" id="PF00520">
    <property type="entry name" value="Ion_trans"/>
    <property type="match status" value="1"/>
</dbReference>
<keyword evidence="4 14" id="KW-0812">Transmembrane</keyword>
<dbReference type="GO" id="GO:0005249">
    <property type="term" value="F:voltage-gated potassium channel activity"/>
    <property type="evidence" value="ECO:0007669"/>
    <property type="project" value="InterPro"/>
</dbReference>
<feature type="compositionally biased region" description="Polar residues" evidence="13">
    <location>
        <begin position="421"/>
        <end position="433"/>
    </location>
</feature>
<dbReference type="InterPro" id="IPR027359">
    <property type="entry name" value="Volt_channel_dom_sf"/>
</dbReference>
<evidence type="ECO:0000256" key="14">
    <source>
        <dbReference type="SAM" id="Phobius"/>
    </source>
</evidence>
<dbReference type="GO" id="GO:0001508">
    <property type="term" value="P:action potential"/>
    <property type="evidence" value="ECO:0007669"/>
    <property type="project" value="TreeGrafter"/>
</dbReference>
<evidence type="ECO:0000256" key="5">
    <source>
        <dbReference type="ARBA" id="ARBA00022826"/>
    </source>
</evidence>
<evidence type="ECO:0000256" key="3">
    <source>
        <dbReference type="ARBA" id="ARBA00022538"/>
    </source>
</evidence>
<feature type="transmembrane region" description="Helical" evidence="14">
    <location>
        <begin position="266"/>
        <end position="288"/>
    </location>
</feature>
<keyword evidence="5" id="KW-0631">Potassium channel</keyword>
<dbReference type="PRINTS" id="PR00169">
    <property type="entry name" value="KCHANNEL"/>
</dbReference>
<evidence type="ECO:0000256" key="13">
    <source>
        <dbReference type="SAM" id="MobiDB-lite"/>
    </source>
</evidence>
<dbReference type="GO" id="GO:0008076">
    <property type="term" value="C:voltage-gated potassium channel complex"/>
    <property type="evidence" value="ECO:0007669"/>
    <property type="project" value="InterPro"/>
</dbReference>
<feature type="transmembrane region" description="Helical" evidence="14">
    <location>
        <begin position="224"/>
        <end position="246"/>
    </location>
</feature>
<evidence type="ECO:0000256" key="11">
    <source>
        <dbReference type="ARBA" id="ARBA00023303"/>
    </source>
</evidence>
<name>A0A8H7UJZ8_MORIS</name>
<dbReference type="InterPro" id="IPR005821">
    <property type="entry name" value="Ion_trans_dom"/>
</dbReference>
<dbReference type="SUPFAM" id="SSF81324">
    <property type="entry name" value="Voltage-gated potassium channels"/>
    <property type="match status" value="1"/>
</dbReference>
<feature type="region of interest" description="Disordered" evidence="13">
    <location>
        <begin position="345"/>
        <end position="372"/>
    </location>
</feature>
<feature type="region of interest" description="Disordered" evidence="13">
    <location>
        <begin position="421"/>
        <end position="450"/>
    </location>
</feature>
<dbReference type="Gene3D" id="1.20.120.350">
    <property type="entry name" value="Voltage-gated potassium channels. Chain C"/>
    <property type="match status" value="2"/>
</dbReference>
<evidence type="ECO:0000256" key="7">
    <source>
        <dbReference type="ARBA" id="ARBA00022958"/>
    </source>
</evidence>
<keyword evidence="3" id="KW-0633">Potassium transport</keyword>
<comment type="subcellular location">
    <subcellularLocation>
        <location evidence="1">Membrane</location>
        <topology evidence="1">Multi-pass membrane protein</topology>
    </subcellularLocation>
</comment>
<gene>
    <name evidence="16" type="ORF">INT43_000461</name>
</gene>
<evidence type="ECO:0000256" key="4">
    <source>
        <dbReference type="ARBA" id="ARBA00022692"/>
    </source>
</evidence>
<comment type="caution">
    <text evidence="16">The sequence shown here is derived from an EMBL/GenBank/DDBJ whole genome shotgun (WGS) entry which is preliminary data.</text>
</comment>
<proteinExistence type="predicted"/>
<feature type="compositionally biased region" description="Basic and acidic residues" evidence="13">
    <location>
        <begin position="359"/>
        <end position="371"/>
    </location>
</feature>
<keyword evidence="2" id="KW-0813">Transport</keyword>
<evidence type="ECO:0000259" key="15">
    <source>
        <dbReference type="Pfam" id="PF00520"/>
    </source>
</evidence>
<dbReference type="InterPro" id="IPR028325">
    <property type="entry name" value="VG_K_chnl"/>
</dbReference>
<feature type="coiled-coil region" evidence="12">
    <location>
        <begin position="392"/>
        <end position="419"/>
    </location>
</feature>
<keyword evidence="11" id="KW-0407">Ion channel</keyword>
<feature type="domain" description="Ion transport" evidence="15">
    <location>
        <begin position="124"/>
        <end position="308"/>
    </location>
</feature>
<accession>A0A8H7UJZ8</accession>
<keyword evidence="8 14" id="KW-1133">Transmembrane helix</keyword>
<dbReference type="OrthoDB" id="415460at2759"/>
<evidence type="ECO:0000256" key="1">
    <source>
        <dbReference type="ARBA" id="ARBA00004141"/>
    </source>
</evidence>
<evidence type="ECO:0000256" key="9">
    <source>
        <dbReference type="ARBA" id="ARBA00023065"/>
    </source>
</evidence>
<protein>
    <recommendedName>
        <fullName evidence="15">Ion transport domain-containing protein</fullName>
    </recommendedName>
</protein>
<keyword evidence="9" id="KW-0406">Ion transport</keyword>
<keyword evidence="10 14" id="KW-0472">Membrane</keyword>
<dbReference type="Gene3D" id="1.10.287.70">
    <property type="match status" value="1"/>
</dbReference>
<evidence type="ECO:0000256" key="6">
    <source>
        <dbReference type="ARBA" id="ARBA00022882"/>
    </source>
</evidence>
<dbReference type="Proteomes" id="UP000654370">
    <property type="component" value="Unassembled WGS sequence"/>
</dbReference>
<sequence>MNFFRSKPFRRLEDEEGSTTVLFENHDDDDIELHQNPGTSGHQFVPSDDESEDDLGKSPNQGEISGDNNAISIGGNRAAWASISNLSSDRPTRPRRRQKYTAGDIVNPWKKTLYKLLEDPSSSSAAFWTNVFVSLMIFLSALTTTIETIPAFRSAETPLSIIDFISIVPYYIELLAKKDTTYEFRFTILRLFRLLRLFKSYKYSNTIVMTIEVMMVALKRSGDALSALFFFLVTSLVLFSTLLYFAERGIWDTTLETFVDASGNPSSFDSIPAAFWFVLVTITTTGYGDMVPTTFIGKLITFPAMMFGVLVRDQWLIALPSIIIGRNFTIVWEAMRRYQMTHNGELPQSIGQSSEDADASGRRDSFIDDIPHFPGIPSPSQNMANNSSNAQLAEQVAALTEMTRQNQQAIERILKLLETPSQIVPQPVTTSDYPSPGPLDAIDTKDSLGA</sequence>
<feature type="region of interest" description="Disordered" evidence="13">
    <location>
        <begin position="1"/>
        <end position="71"/>
    </location>
</feature>
<keyword evidence="12" id="KW-0175">Coiled coil</keyword>
<feature type="compositionally biased region" description="Polar residues" evidence="13">
    <location>
        <begin position="58"/>
        <end position="71"/>
    </location>
</feature>
<keyword evidence="17" id="KW-1185">Reference proteome</keyword>
<dbReference type="PANTHER" id="PTHR11537">
    <property type="entry name" value="VOLTAGE-GATED POTASSIUM CHANNEL"/>
    <property type="match status" value="1"/>
</dbReference>
<dbReference type="AlphaFoldDB" id="A0A8H7UJZ8"/>
<keyword evidence="7" id="KW-0630">Potassium</keyword>
<feature type="transmembrane region" description="Helical" evidence="14">
    <location>
        <begin position="317"/>
        <end position="335"/>
    </location>
</feature>
<evidence type="ECO:0000313" key="16">
    <source>
        <dbReference type="EMBL" id="KAG2184552.1"/>
    </source>
</evidence>
<dbReference type="PANTHER" id="PTHR11537:SF254">
    <property type="entry name" value="POTASSIUM VOLTAGE-GATED CHANNEL PROTEIN SHAB"/>
    <property type="match status" value="1"/>
</dbReference>
<evidence type="ECO:0000256" key="10">
    <source>
        <dbReference type="ARBA" id="ARBA00023136"/>
    </source>
</evidence>
<organism evidence="16 17">
    <name type="scientific">Mortierella isabellina</name>
    <name type="common">Filamentous fungus</name>
    <name type="synonym">Umbelopsis isabellina</name>
    <dbReference type="NCBI Taxonomy" id="91625"/>
    <lineage>
        <taxon>Eukaryota</taxon>
        <taxon>Fungi</taxon>
        <taxon>Fungi incertae sedis</taxon>
        <taxon>Mucoromycota</taxon>
        <taxon>Mucoromycotina</taxon>
        <taxon>Umbelopsidomycetes</taxon>
        <taxon>Umbelopsidales</taxon>
        <taxon>Umbelopsidaceae</taxon>
        <taxon>Umbelopsis</taxon>
    </lineage>
</organism>
<dbReference type="EMBL" id="JAEPQZ010000002">
    <property type="protein sequence ID" value="KAG2184552.1"/>
    <property type="molecule type" value="Genomic_DNA"/>
</dbReference>
<reference evidence="16" key="1">
    <citation type="submission" date="2020-12" db="EMBL/GenBank/DDBJ databases">
        <title>Metabolic potential, ecology and presence of endohyphal bacteria is reflected in genomic diversity of Mucoromycotina.</title>
        <authorList>
            <person name="Muszewska A."/>
            <person name="Okrasinska A."/>
            <person name="Steczkiewicz K."/>
            <person name="Drgas O."/>
            <person name="Orlowska M."/>
            <person name="Perlinska-Lenart U."/>
            <person name="Aleksandrzak-Piekarczyk T."/>
            <person name="Szatraj K."/>
            <person name="Zielenkiewicz U."/>
            <person name="Pilsyk S."/>
            <person name="Malc E."/>
            <person name="Mieczkowski P."/>
            <person name="Kruszewska J.S."/>
            <person name="Biernat P."/>
            <person name="Pawlowska J."/>
        </authorList>
    </citation>
    <scope>NUCLEOTIDE SEQUENCE</scope>
    <source>
        <strain evidence="16">WA0000067209</strain>
    </source>
</reference>
<evidence type="ECO:0000313" key="17">
    <source>
        <dbReference type="Proteomes" id="UP000654370"/>
    </source>
</evidence>
<evidence type="ECO:0000256" key="8">
    <source>
        <dbReference type="ARBA" id="ARBA00022989"/>
    </source>
</evidence>